<reference evidence="1" key="1">
    <citation type="submission" date="2018-05" db="EMBL/GenBank/DDBJ databases">
        <authorList>
            <person name="Lanie J.A."/>
            <person name="Ng W.-L."/>
            <person name="Kazmierczak K.M."/>
            <person name="Andrzejewski T.M."/>
            <person name="Davidsen T.M."/>
            <person name="Wayne K.J."/>
            <person name="Tettelin H."/>
            <person name="Glass J.I."/>
            <person name="Rusch D."/>
            <person name="Podicherti R."/>
            <person name="Tsui H.-C.T."/>
            <person name="Winkler M.E."/>
        </authorList>
    </citation>
    <scope>NUCLEOTIDE SEQUENCE</scope>
</reference>
<proteinExistence type="predicted"/>
<sequence length="338" mass="38147">MLHKLVVFCLIASASSASLAQPVNFEVDNTENRVIPRTEFGRPDFQGYWFFGSRTPLQRPMNLGDRQTYTDSEAIEIEQGMLDRLNNQDAPLSPSRGAPEKGARIGQEADDTFLGHYLKPRLIKVNGEYRTSVILDPVNGRIPLKEGFRDFHAKRQASGLSDTDGPEGQPLSGRCLIFGAAVPSLTPMMMNPNLQIVQTEDYLMIMTEMIHDARIVRIGADHSPHNIPQWMGDSIAQWEGDSLVVRSKNFRPEQSSLRSIVISEDFELVERYTLIDKDEILYGFTVYDDQAYTQPFTGERILTRNASEEKVYEFACHEGNYSLPGILAGARRLESELR</sequence>
<organism evidence="1">
    <name type="scientific">marine metagenome</name>
    <dbReference type="NCBI Taxonomy" id="408172"/>
    <lineage>
        <taxon>unclassified sequences</taxon>
        <taxon>metagenomes</taxon>
        <taxon>ecological metagenomes</taxon>
    </lineage>
</organism>
<dbReference type="EMBL" id="UINC01040396">
    <property type="protein sequence ID" value="SVB40206.1"/>
    <property type="molecule type" value="Genomic_DNA"/>
</dbReference>
<gene>
    <name evidence="1" type="ORF">METZ01_LOCUS193060</name>
</gene>
<protein>
    <submittedName>
        <fullName evidence="1">Uncharacterized protein</fullName>
    </submittedName>
</protein>
<dbReference type="AlphaFoldDB" id="A0A382DNZ7"/>
<name>A0A382DNZ7_9ZZZZ</name>
<evidence type="ECO:0000313" key="1">
    <source>
        <dbReference type="EMBL" id="SVB40206.1"/>
    </source>
</evidence>
<accession>A0A382DNZ7</accession>